<reference evidence="1" key="1">
    <citation type="journal article" date="2019" name="bioRxiv">
        <title>The Genome of the Zebra Mussel, Dreissena polymorpha: A Resource for Invasive Species Research.</title>
        <authorList>
            <person name="McCartney M.A."/>
            <person name="Auch B."/>
            <person name="Kono T."/>
            <person name="Mallez S."/>
            <person name="Zhang Y."/>
            <person name="Obille A."/>
            <person name="Becker A."/>
            <person name="Abrahante J.E."/>
            <person name="Garbe J."/>
            <person name="Badalamenti J.P."/>
            <person name="Herman A."/>
            <person name="Mangelson H."/>
            <person name="Liachko I."/>
            <person name="Sullivan S."/>
            <person name="Sone E.D."/>
            <person name="Koren S."/>
            <person name="Silverstein K.A.T."/>
            <person name="Beckman K.B."/>
            <person name="Gohl D.M."/>
        </authorList>
    </citation>
    <scope>NUCLEOTIDE SEQUENCE</scope>
    <source>
        <strain evidence="1">Duluth1</strain>
        <tissue evidence="1">Whole animal</tissue>
    </source>
</reference>
<evidence type="ECO:0000313" key="2">
    <source>
        <dbReference type="Proteomes" id="UP000828390"/>
    </source>
</evidence>
<organism evidence="1 2">
    <name type="scientific">Dreissena polymorpha</name>
    <name type="common">Zebra mussel</name>
    <name type="synonym">Mytilus polymorpha</name>
    <dbReference type="NCBI Taxonomy" id="45954"/>
    <lineage>
        <taxon>Eukaryota</taxon>
        <taxon>Metazoa</taxon>
        <taxon>Spiralia</taxon>
        <taxon>Lophotrochozoa</taxon>
        <taxon>Mollusca</taxon>
        <taxon>Bivalvia</taxon>
        <taxon>Autobranchia</taxon>
        <taxon>Heteroconchia</taxon>
        <taxon>Euheterodonta</taxon>
        <taxon>Imparidentia</taxon>
        <taxon>Neoheterodontei</taxon>
        <taxon>Myida</taxon>
        <taxon>Dreissenoidea</taxon>
        <taxon>Dreissenidae</taxon>
        <taxon>Dreissena</taxon>
    </lineage>
</organism>
<gene>
    <name evidence="1" type="ORF">DPMN_035220</name>
</gene>
<dbReference type="AlphaFoldDB" id="A0A9D4MAI2"/>
<sequence>MCNGNRPQGHRSVDESRDDCKRCNTLGQMCKELSSGLAYFFCTPMTSLTTSLQPYVSSRMIAFFIARLTLTLISNFYNRTSTLSYIGANLGRRSLMLKNAP</sequence>
<proteinExistence type="predicted"/>
<keyword evidence="2" id="KW-1185">Reference proteome</keyword>
<dbReference type="Proteomes" id="UP000828390">
    <property type="component" value="Unassembled WGS sequence"/>
</dbReference>
<comment type="caution">
    <text evidence="1">The sequence shown here is derived from an EMBL/GenBank/DDBJ whole genome shotgun (WGS) entry which is preliminary data.</text>
</comment>
<reference evidence="1" key="2">
    <citation type="submission" date="2020-11" db="EMBL/GenBank/DDBJ databases">
        <authorList>
            <person name="McCartney M.A."/>
            <person name="Auch B."/>
            <person name="Kono T."/>
            <person name="Mallez S."/>
            <person name="Becker A."/>
            <person name="Gohl D.M."/>
            <person name="Silverstein K.A.T."/>
            <person name="Koren S."/>
            <person name="Bechman K.B."/>
            <person name="Herman A."/>
            <person name="Abrahante J.E."/>
            <person name="Garbe J."/>
        </authorList>
    </citation>
    <scope>NUCLEOTIDE SEQUENCE</scope>
    <source>
        <strain evidence="1">Duluth1</strain>
        <tissue evidence="1">Whole animal</tissue>
    </source>
</reference>
<accession>A0A9D4MAI2</accession>
<name>A0A9D4MAI2_DREPO</name>
<dbReference type="EMBL" id="JAIWYP010000002">
    <property type="protein sequence ID" value="KAH3872007.1"/>
    <property type="molecule type" value="Genomic_DNA"/>
</dbReference>
<evidence type="ECO:0000313" key="1">
    <source>
        <dbReference type="EMBL" id="KAH3872007.1"/>
    </source>
</evidence>
<protein>
    <submittedName>
        <fullName evidence="1">Uncharacterized protein</fullName>
    </submittedName>
</protein>